<organism evidence="2 3">
    <name type="scientific">Acidianus sulfidivorans JP7</name>
    <dbReference type="NCBI Taxonomy" id="619593"/>
    <lineage>
        <taxon>Archaea</taxon>
        <taxon>Thermoproteota</taxon>
        <taxon>Thermoprotei</taxon>
        <taxon>Sulfolobales</taxon>
        <taxon>Sulfolobaceae</taxon>
        <taxon>Acidianus</taxon>
    </lineage>
</organism>
<keyword evidence="3" id="KW-1185">Reference proteome</keyword>
<evidence type="ECO:0000313" key="2">
    <source>
        <dbReference type="EMBL" id="AWR97948.1"/>
    </source>
</evidence>
<dbReference type="Pfam" id="PF01656">
    <property type="entry name" value="CbiA"/>
    <property type="match status" value="1"/>
</dbReference>
<dbReference type="Gene3D" id="3.40.50.300">
    <property type="entry name" value="P-loop containing nucleotide triphosphate hydrolases"/>
    <property type="match status" value="1"/>
</dbReference>
<dbReference type="GO" id="GO:0009898">
    <property type="term" value="C:cytoplasmic side of plasma membrane"/>
    <property type="evidence" value="ECO:0007669"/>
    <property type="project" value="TreeGrafter"/>
</dbReference>
<accession>A0A2U9IPH0</accession>
<dbReference type="KEGG" id="asul:DFR86_10650"/>
<reference evidence="2 3" key="1">
    <citation type="submission" date="2018-05" db="EMBL/GenBank/DDBJ databases">
        <title>Complete Genome Sequences of Extremely Thermoacidophilic, Metal-Mobilizing Type-Strain Members of the Archaeal Family Sulfolobaceae: Acidianus brierleyi DSM-1651T, Acidianus sulfidivorans DSM-18786T, Metallosphaera hakonensis DSM-7519T, and Metallosphaera prunae DSM-10039T.</title>
        <authorList>
            <person name="Counts J.A."/>
            <person name="Kelly R.M."/>
        </authorList>
    </citation>
    <scope>NUCLEOTIDE SEQUENCE [LARGE SCALE GENOMIC DNA]</scope>
    <source>
        <strain evidence="2 3">JP7</strain>
    </source>
</reference>
<dbReference type="SUPFAM" id="SSF52540">
    <property type="entry name" value="P-loop containing nucleoside triphosphate hydrolases"/>
    <property type="match status" value="1"/>
</dbReference>
<name>A0A2U9IPH0_9CREN</name>
<feature type="domain" description="CobQ/CobB/MinD/ParA nucleotide binding" evidence="1">
    <location>
        <begin position="15"/>
        <end position="165"/>
    </location>
</feature>
<evidence type="ECO:0000313" key="3">
    <source>
        <dbReference type="Proteomes" id="UP000248410"/>
    </source>
</evidence>
<proteinExistence type="predicted"/>
<dbReference type="AlphaFoldDB" id="A0A2U9IPH0"/>
<dbReference type="PANTHER" id="PTHR43384:SF13">
    <property type="entry name" value="SLR0110 PROTEIN"/>
    <property type="match status" value="1"/>
</dbReference>
<dbReference type="CDD" id="cd02042">
    <property type="entry name" value="ParAB_family"/>
    <property type="match status" value="1"/>
</dbReference>
<dbReference type="InterPro" id="IPR050625">
    <property type="entry name" value="ParA/MinD_ATPase"/>
</dbReference>
<dbReference type="Proteomes" id="UP000248410">
    <property type="component" value="Chromosome"/>
</dbReference>
<dbReference type="InterPro" id="IPR027417">
    <property type="entry name" value="P-loop_NTPase"/>
</dbReference>
<dbReference type="InterPro" id="IPR002586">
    <property type="entry name" value="CobQ/CobB/MinD/ParA_Nub-bd_dom"/>
</dbReference>
<dbReference type="PANTHER" id="PTHR43384">
    <property type="entry name" value="SEPTUM SITE-DETERMINING PROTEIN MIND HOMOLOG, CHLOROPLASTIC-RELATED"/>
    <property type="match status" value="1"/>
</dbReference>
<protein>
    <recommendedName>
        <fullName evidence="1">CobQ/CobB/MinD/ParA nucleotide binding domain-containing protein</fullName>
    </recommendedName>
</protein>
<dbReference type="GO" id="GO:0016887">
    <property type="term" value="F:ATP hydrolysis activity"/>
    <property type="evidence" value="ECO:0007669"/>
    <property type="project" value="TreeGrafter"/>
</dbReference>
<evidence type="ECO:0000259" key="1">
    <source>
        <dbReference type="Pfam" id="PF01656"/>
    </source>
</evidence>
<dbReference type="EMBL" id="CP029288">
    <property type="protein sequence ID" value="AWR97948.1"/>
    <property type="molecule type" value="Genomic_DNA"/>
</dbReference>
<sequence>MTSYIIKGLEMIIKVISLKGGVGKSVISTYLAKYLSENGKRVLLIDNDNVGLSSKLIQNSKIEGVDIRKDVVSLDSDTIKKYDFIIIDFPSLFFKTQFDKLNTEAITLLVSDLATMDIAIEYSKNLGAKIFVLNMVSPFVDDINGASEKIKDLDFNVKVVIPFIPKVFLTVMRENKIKNDIEPLKNLARILIDKELNDQLISPIE</sequence>
<dbReference type="GO" id="GO:0005524">
    <property type="term" value="F:ATP binding"/>
    <property type="evidence" value="ECO:0007669"/>
    <property type="project" value="TreeGrafter"/>
</dbReference>
<dbReference type="GO" id="GO:0051782">
    <property type="term" value="P:negative regulation of cell division"/>
    <property type="evidence" value="ECO:0007669"/>
    <property type="project" value="TreeGrafter"/>
</dbReference>
<gene>
    <name evidence="2" type="ORF">DFR86_10650</name>
</gene>
<dbReference type="GO" id="GO:0005829">
    <property type="term" value="C:cytosol"/>
    <property type="evidence" value="ECO:0007669"/>
    <property type="project" value="TreeGrafter"/>
</dbReference>